<dbReference type="PROSITE" id="PS51048">
    <property type="entry name" value="SGS"/>
    <property type="match status" value="1"/>
</dbReference>
<dbReference type="InterPro" id="IPR008978">
    <property type="entry name" value="HSP20-like_chaperone"/>
</dbReference>
<dbReference type="CDD" id="cd06465">
    <property type="entry name" value="p23_hB-ind1_like"/>
    <property type="match status" value="1"/>
</dbReference>
<organism evidence="4 5">
    <name type="scientific">Ditylenchus destructor</name>
    <dbReference type="NCBI Taxonomy" id="166010"/>
    <lineage>
        <taxon>Eukaryota</taxon>
        <taxon>Metazoa</taxon>
        <taxon>Ecdysozoa</taxon>
        <taxon>Nematoda</taxon>
        <taxon>Chromadorea</taxon>
        <taxon>Rhabditida</taxon>
        <taxon>Tylenchina</taxon>
        <taxon>Tylenchomorpha</taxon>
        <taxon>Sphaerularioidea</taxon>
        <taxon>Anguinidae</taxon>
        <taxon>Anguininae</taxon>
        <taxon>Ditylenchus</taxon>
    </lineage>
</organism>
<gene>
    <name evidence="4" type="ORF">DdX_01963</name>
</gene>
<dbReference type="PANTHER" id="PTHR45862">
    <property type="entry name" value="PROTEIN SGT1 HOMOLOG"/>
    <property type="match status" value="1"/>
</dbReference>
<feature type="domain" description="CS" evidence="3">
    <location>
        <begin position="3"/>
        <end position="89"/>
    </location>
</feature>
<dbReference type="Pfam" id="PF04969">
    <property type="entry name" value="CS"/>
    <property type="match status" value="1"/>
</dbReference>
<evidence type="ECO:0000313" key="5">
    <source>
        <dbReference type="Proteomes" id="UP001201812"/>
    </source>
</evidence>
<dbReference type="InterPro" id="IPR044563">
    <property type="entry name" value="Sgt1-like"/>
</dbReference>
<proteinExistence type="inferred from homology"/>
<protein>
    <submittedName>
        <fullName evidence="4">SGS domain-containing protein</fullName>
    </submittedName>
</protein>
<keyword evidence="5" id="KW-1185">Reference proteome</keyword>
<evidence type="ECO:0000313" key="4">
    <source>
        <dbReference type="EMBL" id="KAI1725307.1"/>
    </source>
</evidence>
<evidence type="ECO:0000259" key="2">
    <source>
        <dbReference type="PROSITE" id="PS51048"/>
    </source>
</evidence>
<dbReference type="PROSITE" id="PS51203">
    <property type="entry name" value="CS"/>
    <property type="match status" value="1"/>
</dbReference>
<name>A0AAD4NDG2_9BILA</name>
<dbReference type="InterPro" id="IPR007699">
    <property type="entry name" value="SGS_dom"/>
</dbReference>
<dbReference type="GO" id="GO:0051087">
    <property type="term" value="F:protein-folding chaperone binding"/>
    <property type="evidence" value="ECO:0007669"/>
    <property type="project" value="InterPro"/>
</dbReference>
<reference evidence="4" key="1">
    <citation type="submission" date="2022-01" db="EMBL/GenBank/DDBJ databases">
        <title>Genome Sequence Resource for Two Populations of Ditylenchus destructor, the Migratory Endoparasitic Phytonematode.</title>
        <authorList>
            <person name="Zhang H."/>
            <person name="Lin R."/>
            <person name="Xie B."/>
        </authorList>
    </citation>
    <scope>NUCLEOTIDE SEQUENCE</scope>
    <source>
        <strain evidence="4">BazhouSP</strain>
    </source>
</reference>
<dbReference type="InterPro" id="IPR007052">
    <property type="entry name" value="CS_dom"/>
</dbReference>
<dbReference type="Proteomes" id="UP001201812">
    <property type="component" value="Unassembled WGS sequence"/>
</dbReference>
<evidence type="ECO:0000256" key="1">
    <source>
        <dbReference type="ARBA" id="ARBA00025733"/>
    </source>
</evidence>
<dbReference type="SUPFAM" id="SSF49764">
    <property type="entry name" value="HSP20-like chaperones"/>
    <property type="match status" value="1"/>
</dbReference>
<dbReference type="EMBL" id="JAKKPZ010000002">
    <property type="protein sequence ID" value="KAI1725307.1"/>
    <property type="molecule type" value="Genomic_DNA"/>
</dbReference>
<dbReference type="AlphaFoldDB" id="A0AAD4NDG2"/>
<sequence length="176" mass="20820">MSVKHPLMLWAQRSSHIYLTLEVKDMKINEMSVDGNKFKFRGIKEAEEYEADLELYGNLKGDEVRQTVGDCRIELIIPKESTEWWPRLLKNQTKIPWIKVDFEKWKDETEENDEESDSNSFFQQLYRNADDNTKKAMMKSYSESCGTVLSTNWEDIKKKKTEVSPPDGMEYKKFDQ</sequence>
<dbReference type="Gene3D" id="2.60.40.790">
    <property type="match status" value="1"/>
</dbReference>
<comment type="similarity">
    <text evidence="1">Belongs to the p23/wos2 family.</text>
</comment>
<evidence type="ECO:0000259" key="3">
    <source>
        <dbReference type="PROSITE" id="PS51203"/>
    </source>
</evidence>
<accession>A0AAD4NDG2</accession>
<dbReference type="FunFam" id="2.60.40.790:FF:000013">
    <property type="entry name" value="Very-long-chain (3R)-3-hydroxyacyl-CoA dehydratase"/>
    <property type="match status" value="1"/>
</dbReference>
<comment type="caution">
    <text evidence="4">The sequence shown here is derived from an EMBL/GenBank/DDBJ whole genome shotgun (WGS) entry which is preliminary data.</text>
</comment>
<feature type="domain" description="SGS" evidence="2">
    <location>
        <begin position="86"/>
        <end position="176"/>
    </location>
</feature>
<dbReference type="Pfam" id="PF05002">
    <property type="entry name" value="SGS"/>
    <property type="match status" value="1"/>
</dbReference>